<dbReference type="Proteomes" id="UP000182624">
    <property type="component" value="Unassembled WGS sequence"/>
</dbReference>
<evidence type="ECO:0000256" key="1">
    <source>
        <dbReference type="ARBA" id="ARBA00004141"/>
    </source>
</evidence>
<keyword evidence="9" id="KW-1185">Reference proteome</keyword>
<feature type="transmembrane region" description="Helical" evidence="6">
    <location>
        <begin position="310"/>
        <end position="334"/>
    </location>
</feature>
<dbReference type="AlphaFoldDB" id="A0A1I5TZ61"/>
<comment type="subcellular location">
    <subcellularLocation>
        <location evidence="1">Membrane</location>
        <topology evidence="1">Multi-pass membrane protein</topology>
    </subcellularLocation>
</comment>
<dbReference type="PANTHER" id="PTHR43568:SF1">
    <property type="entry name" value="P PROTEIN"/>
    <property type="match status" value="1"/>
</dbReference>
<feature type="transmembrane region" description="Helical" evidence="6">
    <location>
        <begin position="240"/>
        <end position="260"/>
    </location>
</feature>
<feature type="transmembrane region" description="Helical" evidence="6">
    <location>
        <begin position="115"/>
        <end position="134"/>
    </location>
</feature>
<dbReference type="Pfam" id="PF03600">
    <property type="entry name" value="CitMHS"/>
    <property type="match status" value="1"/>
</dbReference>
<feature type="domain" description="Citrate transporter-like" evidence="7">
    <location>
        <begin position="8"/>
        <end position="300"/>
    </location>
</feature>
<dbReference type="RefSeq" id="WP_074887065.1">
    <property type="nucleotide sequence ID" value="NZ_FOXO01000010.1"/>
</dbReference>
<keyword evidence="3 6" id="KW-0812">Transmembrane</keyword>
<evidence type="ECO:0000313" key="9">
    <source>
        <dbReference type="Proteomes" id="UP000182624"/>
    </source>
</evidence>
<keyword evidence="5 6" id="KW-0472">Membrane</keyword>
<evidence type="ECO:0000256" key="5">
    <source>
        <dbReference type="ARBA" id="ARBA00023136"/>
    </source>
</evidence>
<dbReference type="OrthoDB" id="3177666at2"/>
<feature type="transmembrane region" description="Helical" evidence="6">
    <location>
        <begin position="29"/>
        <end position="51"/>
    </location>
</feature>
<name>A0A1I5TZ61_9FIRM</name>
<proteinExistence type="predicted"/>
<dbReference type="InterPro" id="IPR051475">
    <property type="entry name" value="Diverse_Ion_Transporter"/>
</dbReference>
<dbReference type="EMBL" id="FOXO01000010">
    <property type="protein sequence ID" value="SFP87907.1"/>
    <property type="molecule type" value="Genomic_DNA"/>
</dbReference>
<feature type="transmembrane region" description="Helical" evidence="6">
    <location>
        <begin position="281"/>
        <end position="304"/>
    </location>
</feature>
<reference evidence="9" key="1">
    <citation type="submission" date="2016-10" db="EMBL/GenBank/DDBJ databases">
        <authorList>
            <person name="Varghese N."/>
            <person name="Submissions S."/>
        </authorList>
    </citation>
    <scope>NUCLEOTIDE SEQUENCE [LARGE SCALE GENOMIC DNA]</scope>
    <source>
        <strain evidence="9">P18</strain>
    </source>
</reference>
<keyword evidence="2" id="KW-0813">Transport</keyword>
<feature type="transmembrane region" description="Helical" evidence="6">
    <location>
        <begin position="163"/>
        <end position="181"/>
    </location>
</feature>
<feature type="transmembrane region" description="Helical" evidence="6">
    <location>
        <begin position="72"/>
        <end position="103"/>
    </location>
</feature>
<dbReference type="PANTHER" id="PTHR43568">
    <property type="entry name" value="P PROTEIN"/>
    <property type="match status" value="1"/>
</dbReference>
<dbReference type="GO" id="GO:0016020">
    <property type="term" value="C:membrane"/>
    <property type="evidence" value="ECO:0007669"/>
    <property type="project" value="UniProtKB-SubCell"/>
</dbReference>
<protein>
    <submittedName>
        <fullName evidence="8">Transporter, YbiR family</fullName>
    </submittedName>
</protein>
<feature type="transmembrane region" description="Helical" evidence="6">
    <location>
        <begin position="7"/>
        <end position="23"/>
    </location>
</feature>
<sequence>MLKKIDKVLLISWILAIISAFFVHPGKEYISYIDFRSLGILWGLMVIIQGFKENSVFEKIASALLSKVKKGWHLVAVLVFMCFLGSMLITNDVALITFVPFAIMILHNCDMEDMMIPVIVLQTIAANLGSMLTPIGNPQNLYLYGLAGMGLTQFVATMLPYSLLSAIMLFCTIIVISFKSVTPSAKNSTLVTKNFGSKIQILIYSILFIIAILTVLRIFVPWYIFVIVVLLVIFGMDYKILFRADYVLLLTFIGFFVFTGNMGKISIISEFFRNTINEKEFAISIILSQFISNVPATLMLSGFTKNYKELLVGVNVGGLGTLIASMASLISFKAYTKEYRENTGKYVLIFTLLNIFFLIMLVILKLIL</sequence>
<evidence type="ECO:0000256" key="2">
    <source>
        <dbReference type="ARBA" id="ARBA00022448"/>
    </source>
</evidence>
<dbReference type="GO" id="GO:0055085">
    <property type="term" value="P:transmembrane transport"/>
    <property type="evidence" value="ECO:0007669"/>
    <property type="project" value="InterPro"/>
</dbReference>
<evidence type="ECO:0000259" key="7">
    <source>
        <dbReference type="Pfam" id="PF03600"/>
    </source>
</evidence>
<keyword evidence="4 6" id="KW-1133">Transmembrane helix</keyword>
<organism evidence="8 9">
    <name type="scientific">Butyrivibrio proteoclasticus</name>
    <dbReference type="NCBI Taxonomy" id="43305"/>
    <lineage>
        <taxon>Bacteria</taxon>
        <taxon>Bacillati</taxon>
        <taxon>Bacillota</taxon>
        <taxon>Clostridia</taxon>
        <taxon>Lachnospirales</taxon>
        <taxon>Lachnospiraceae</taxon>
        <taxon>Butyrivibrio</taxon>
    </lineage>
</organism>
<dbReference type="InterPro" id="IPR004680">
    <property type="entry name" value="Cit_transptr-like_dom"/>
</dbReference>
<evidence type="ECO:0000256" key="3">
    <source>
        <dbReference type="ARBA" id="ARBA00022692"/>
    </source>
</evidence>
<feature type="transmembrane region" description="Helical" evidence="6">
    <location>
        <begin position="201"/>
        <end position="234"/>
    </location>
</feature>
<feature type="transmembrane region" description="Helical" evidence="6">
    <location>
        <begin position="346"/>
        <end position="367"/>
    </location>
</feature>
<accession>A0A1I5TZ61</accession>
<evidence type="ECO:0000256" key="4">
    <source>
        <dbReference type="ARBA" id="ARBA00022989"/>
    </source>
</evidence>
<evidence type="ECO:0000256" key="6">
    <source>
        <dbReference type="SAM" id="Phobius"/>
    </source>
</evidence>
<evidence type="ECO:0000313" key="8">
    <source>
        <dbReference type="EMBL" id="SFP87907.1"/>
    </source>
</evidence>
<gene>
    <name evidence="8" type="ORF">SAMN04487928_11097</name>
</gene>